<proteinExistence type="predicted"/>
<dbReference type="AlphaFoldDB" id="A0A7S3N4H9"/>
<reference evidence="2" key="1">
    <citation type="submission" date="2021-01" db="EMBL/GenBank/DDBJ databases">
        <authorList>
            <person name="Corre E."/>
            <person name="Pelletier E."/>
            <person name="Niang G."/>
            <person name="Scheremetjew M."/>
            <person name="Finn R."/>
            <person name="Kale V."/>
            <person name="Holt S."/>
            <person name="Cochrane G."/>
            <person name="Meng A."/>
            <person name="Brown T."/>
            <person name="Cohen L."/>
        </authorList>
    </citation>
    <scope>NUCLEOTIDE SEQUENCE</scope>
    <source>
        <strain evidence="2">FSP1.4</strain>
    </source>
</reference>
<evidence type="ECO:0000313" key="2">
    <source>
        <dbReference type="EMBL" id="CAE0346136.1"/>
    </source>
</evidence>
<evidence type="ECO:0000256" key="1">
    <source>
        <dbReference type="SAM" id="MobiDB-lite"/>
    </source>
</evidence>
<feature type="region of interest" description="Disordered" evidence="1">
    <location>
        <begin position="147"/>
        <end position="167"/>
    </location>
</feature>
<feature type="compositionally biased region" description="Basic and acidic residues" evidence="1">
    <location>
        <begin position="150"/>
        <end position="160"/>
    </location>
</feature>
<organism evidence="2">
    <name type="scientific">Euplotes harpa</name>
    <dbReference type="NCBI Taxonomy" id="151035"/>
    <lineage>
        <taxon>Eukaryota</taxon>
        <taxon>Sar</taxon>
        <taxon>Alveolata</taxon>
        <taxon>Ciliophora</taxon>
        <taxon>Intramacronucleata</taxon>
        <taxon>Spirotrichea</taxon>
        <taxon>Hypotrichia</taxon>
        <taxon>Euplotida</taxon>
        <taxon>Euplotidae</taxon>
        <taxon>Euplotes</taxon>
    </lineage>
</organism>
<sequence length="385" mass="44314">MEESKFVRRKRDRDLDKFFDRDLYLPNKHPEASFNKRSEYSDINLSLEERSRIIKDAKERMYSKINNRYNNNAGDDGEQFESPTRFTINSKPEQPIDFLRESNPFSDLSQKKAHVVFDKFFKHADEHYFRVSQLSDAKRVSPAKLVVNRKPSDSPNDKNKLARSRSQCKLESKMKNLEKMLKLVGSELKNSQKKRGYMNNSMSKPPLAINCNVPMKEQIYNRTMKQRGASGFTYSIPERHVSGNCSLLNILNANLLLNQKGIDSSQLETKNFFAEKRLSMNPKRASYKMLEDFSNSIDINFTQTNDAQPTQESTKPVQTSVSQTITKADQTPFAALEQRPSVPIVDNDKSYSILIDESDEKQALKAKHKFQNASISTGLDKKIAR</sequence>
<accession>A0A7S3N4H9</accession>
<name>A0A7S3N4H9_9SPIT</name>
<dbReference type="EMBL" id="HBII01011778">
    <property type="protein sequence ID" value="CAE0346136.1"/>
    <property type="molecule type" value="Transcribed_RNA"/>
</dbReference>
<gene>
    <name evidence="2" type="ORF">EHAR0213_LOCUS5046</name>
</gene>
<protein>
    <submittedName>
        <fullName evidence="2">Uncharacterized protein</fullName>
    </submittedName>
</protein>